<dbReference type="GO" id="GO:0003677">
    <property type="term" value="F:DNA binding"/>
    <property type="evidence" value="ECO:0007669"/>
    <property type="project" value="InterPro"/>
</dbReference>
<reference evidence="2" key="1">
    <citation type="submission" date="2021-01" db="EMBL/GenBank/DDBJ databases">
        <title>Whole genome shotgun sequence of Virgisporangium aurantiacum NBRC 16421.</title>
        <authorList>
            <person name="Komaki H."/>
            <person name="Tamura T."/>
        </authorList>
    </citation>
    <scope>NUCLEOTIDE SEQUENCE</scope>
    <source>
        <strain evidence="2">NBRC 16421</strain>
    </source>
</reference>
<evidence type="ECO:0000313" key="2">
    <source>
        <dbReference type="EMBL" id="GIJ57519.1"/>
    </source>
</evidence>
<feature type="domain" description="HTH cro/C1-type" evidence="1">
    <location>
        <begin position="1"/>
        <end position="46"/>
    </location>
</feature>
<accession>A0A8J4E113</accession>
<organism evidence="2 3">
    <name type="scientific">Virgisporangium aurantiacum</name>
    <dbReference type="NCBI Taxonomy" id="175570"/>
    <lineage>
        <taxon>Bacteria</taxon>
        <taxon>Bacillati</taxon>
        <taxon>Actinomycetota</taxon>
        <taxon>Actinomycetes</taxon>
        <taxon>Micromonosporales</taxon>
        <taxon>Micromonosporaceae</taxon>
        <taxon>Virgisporangium</taxon>
    </lineage>
</organism>
<dbReference type="CDD" id="cd00093">
    <property type="entry name" value="HTH_XRE"/>
    <property type="match status" value="1"/>
</dbReference>
<dbReference type="AlphaFoldDB" id="A0A8J4E113"/>
<keyword evidence="3" id="KW-1185">Reference proteome</keyword>
<gene>
    <name evidence="2" type="ORF">Vau01_050350</name>
</gene>
<proteinExistence type="predicted"/>
<dbReference type="PROSITE" id="PS50943">
    <property type="entry name" value="HTH_CROC1"/>
    <property type="match status" value="1"/>
</dbReference>
<dbReference type="InterPro" id="IPR041413">
    <property type="entry name" value="MLTR_LBD"/>
</dbReference>
<comment type="caution">
    <text evidence="2">The sequence shown here is derived from an EMBL/GenBank/DDBJ whole genome shotgun (WGS) entry which is preliminary data.</text>
</comment>
<dbReference type="InterPro" id="IPR010982">
    <property type="entry name" value="Lambda_DNA-bd_dom_sf"/>
</dbReference>
<evidence type="ECO:0000259" key="1">
    <source>
        <dbReference type="PROSITE" id="PS50943"/>
    </source>
</evidence>
<evidence type="ECO:0000313" key="3">
    <source>
        <dbReference type="Proteomes" id="UP000612585"/>
    </source>
</evidence>
<dbReference type="Proteomes" id="UP000612585">
    <property type="component" value="Unassembled WGS sequence"/>
</dbReference>
<protein>
    <submittedName>
        <fullName evidence="2">Transcriptional regulator</fullName>
    </submittedName>
</protein>
<dbReference type="EMBL" id="BOPG01000032">
    <property type="protein sequence ID" value="GIJ57519.1"/>
    <property type="molecule type" value="Genomic_DNA"/>
</dbReference>
<dbReference type="Gene3D" id="3.30.450.180">
    <property type="match status" value="1"/>
</dbReference>
<dbReference type="Gene3D" id="1.10.260.40">
    <property type="entry name" value="lambda repressor-like DNA-binding domains"/>
    <property type="match status" value="1"/>
</dbReference>
<dbReference type="Pfam" id="PF17765">
    <property type="entry name" value="MLTR_LBD"/>
    <property type="match status" value="1"/>
</dbReference>
<dbReference type="PANTHER" id="PTHR35010:SF4">
    <property type="entry name" value="BLL5781 PROTEIN"/>
    <property type="match status" value="1"/>
</dbReference>
<dbReference type="SUPFAM" id="SSF47413">
    <property type="entry name" value="lambda repressor-like DNA-binding domains"/>
    <property type="match status" value="1"/>
</dbReference>
<dbReference type="PANTHER" id="PTHR35010">
    <property type="entry name" value="BLL4672 PROTEIN-RELATED"/>
    <property type="match status" value="1"/>
</dbReference>
<dbReference type="Pfam" id="PF01381">
    <property type="entry name" value="HTH_3"/>
    <property type="match status" value="1"/>
</dbReference>
<name>A0A8J4E113_9ACTN</name>
<sequence>MSQLDLSVEAKTTARYVSFVETGRANPSREMVIRLATALDVPFRERNALLAAAGFAALYPELPLDSPALRHVNAALTTMIRHHEPFPAVVMDRGWNVVRANAGARRLFGGLSRPEPMPEPANVLRLMIGPGPVRDSVLNWEPVVATLLARVRREAVGGVLDAATVALLDDLVTLPEVAAIERGDESPATPVLDVLFRFRGHRLAFFSLLTTVGTAIDLTSQELRVEEFFPLDDATHALWESFPTGEGFPDHHDHAEGT</sequence>
<dbReference type="InterPro" id="IPR001387">
    <property type="entry name" value="Cro/C1-type_HTH"/>
</dbReference>